<reference evidence="2" key="1">
    <citation type="submission" date="2011-12" db="EMBL/GenBank/DDBJ databases">
        <title>Complete sequence of Tannerella forsythia ATCC 43037.</title>
        <authorList>
            <person name="Dewhirst F."/>
            <person name="Tanner A."/>
            <person name="Izard J."/>
            <person name="Brinkac L."/>
            <person name="Durkin A.S."/>
            <person name="Hostetler J."/>
            <person name="Shetty J."/>
            <person name="Torralba M."/>
            <person name="Gill S."/>
            <person name="Nelson K."/>
        </authorList>
    </citation>
    <scope>NUCLEOTIDE SEQUENCE [LARGE SCALE GENOMIC DNA]</scope>
    <source>
        <strain evidence="2">ATCC 43037 / JCM 10827 / CCUG 33226 / KCTC 5666 / FDC 338</strain>
    </source>
</reference>
<dbReference type="KEGG" id="tfo:BFO_0500"/>
<dbReference type="PATRIC" id="fig|203275.8.peg.446"/>
<dbReference type="AlphaFoldDB" id="G8ULC1"/>
<evidence type="ECO:0000313" key="1">
    <source>
        <dbReference type="EMBL" id="AEW21818.1"/>
    </source>
</evidence>
<dbReference type="EMBL" id="CP003191">
    <property type="protein sequence ID" value="AEW21818.1"/>
    <property type="molecule type" value="Genomic_DNA"/>
</dbReference>
<dbReference type="Proteomes" id="UP000005436">
    <property type="component" value="Chromosome"/>
</dbReference>
<protein>
    <submittedName>
        <fullName evidence="1">Uncharacterized protein</fullName>
    </submittedName>
</protein>
<evidence type="ECO:0000313" key="2">
    <source>
        <dbReference type="Proteomes" id="UP000005436"/>
    </source>
</evidence>
<sequence length="60" mass="7164">MHCLYGDRTSDARIALKLPLSENKTEKTHRTFFHFYLLDVHFPKHPARKFIFFIKTASKI</sequence>
<name>G8ULC1_TANFA</name>
<keyword evidence="2" id="KW-1185">Reference proteome</keyword>
<gene>
    <name evidence="1" type="ordered locus">BFO_0500</name>
</gene>
<accession>G8ULC1</accession>
<organism evidence="1 2">
    <name type="scientific">Tannerella forsythia (strain ATCC 43037 / JCM 10827 / CCUG 21028 A / KCTC 5666 / FDC 338)</name>
    <name type="common">Bacteroides forsythus</name>
    <dbReference type="NCBI Taxonomy" id="203275"/>
    <lineage>
        <taxon>Bacteria</taxon>
        <taxon>Pseudomonadati</taxon>
        <taxon>Bacteroidota</taxon>
        <taxon>Bacteroidia</taxon>
        <taxon>Bacteroidales</taxon>
        <taxon>Tannerellaceae</taxon>
        <taxon>Tannerella</taxon>
    </lineage>
</organism>
<dbReference type="HOGENOM" id="CLU_2940257_0_0_10"/>
<proteinExistence type="predicted"/>
<dbReference type="STRING" id="203275.BFO_0500"/>